<keyword evidence="4" id="KW-0012">Acyltransferase</keyword>
<feature type="transmembrane region" description="Helical" evidence="1">
    <location>
        <begin position="309"/>
        <end position="328"/>
    </location>
</feature>
<dbReference type="InterPro" id="IPR002656">
    <property type="entry name" value="Acyl_transf_3_dom"/>
</dbReference>
<accession>A0A2C9D9R5</accession>
<gene>
    <name evidence="4" type="primary">oatA_3</name>
    <name evidence="4" type="ORF">HDIA_3475</name>
</gene>
<proteinExistence type="predicted"/>
<feature type="transmembrane region" description="Helical" evidence="1">
    <location>
        <begin position="31"/>
        <end position="51"/>
    </location>
</feature>
<evidence type="ECO:0000313" key="4">
    <source>
        <dbReference type="EMBL" id="SON57016.1"/>
    </source>
</evidence>
<dbReference type="RefSeq" id="WP_099557331.1">
    <property type="nucleotide sequence ID" value="NZ_LT960614.1"/>
</dbReference>
<feature type="domain" description="Acyltransferase 3" evidence="2">
    <location>
        <begin position="6"/>
        <end position="324"/>
    </location>
</feature>
<feature type="transmembrane region" description="Helical" evidence="1">
    <location>
        <begin position="344"/>
        <end position="366"/>
    </location>
</feature>
<dbReference type="GO" id="GO:0016747">
    <property type="term" value="F:acyltransferase activity, transferring groups other than amino-acyl groups"/>
    <property type="evidence" value="ECO:0007669"/>
    <property type="project" value="InterPro"/>
</dbReference>
<dbReference type="GO" id="GO:0009103">
    <property type="term" value="P:lipopolysaccharide biosynthetic process"/>
    <property type="evidence" value="ECO:0007669"/>
    <property type="project" value="TreeGrafter"/>
</dbReference>
<keyword evidence="1" id="KW-0472">Membrane</keyword>
<keyword evidence="4" id="KW-0808">Transferase</keyword>
<evidence type="ECO:0000259" key="2">
    <source>
        <dbReference type="Pfam" id="PF01757"/>
    </source>
</evidence>
<feature type="transmembrane region" description="Helical" evidence="1">
    <location>
        <begin position="242"/>
        <end position="259"/>
    </location>
</feature>
<feature type="transmembrane region" description="Helical" evidence="1">
    <location>
        <begin position="271"/>
        <end position="289"/>
    </location>
</feature>
<protein>
    <submittedName>
        <fullName evidence="4">O-acetyltransferase OatA</fullName>
        <ecNumber evidence="4">2.3.1.-</ecNumber>
    </submittedName>
</protein>
<evidence type="ECO:0000256" key="1">
    <source>
        <dbReference type="SAM" id="Phobius"/>
    </source>
</evidence>
<feature type="transmembrane region" description="Helical" evidence="1">
    <location>
        <begin position="7"/>
        <end position="25"/>
    </location>
</feature>
<sequence>MKHRLEIDGLRAVAVVPVILFHAGVPAFSGGFVGVDVFFVISGYLITTLLVEDIEAGRFSLAAFYERRARRILPALFLVMAASVPFAWMWMLPEQMHDFAQSLLAVSLFGSNFLFWRQSGYFGAASEEQPFLHTWSLAVEEQYYLLFPLLLLFLWRFGRNRAFWMIAGGAFASLVLSEWMGRHSPSANFYLLPTRAWELFAGSIAAILLRRRRGVRGNEFLALSGLAAIVAPVFVYDETTPFPGVHALVPVLGVVLLILYAQRETLVARLLASRPFVGIGLISYSAYLWHQPLFAFARIRFPDRAGEPMLLGLAVLSLLLAAVTWRFVEQPFRSRSSPVLSRRGAVFAASAAGLLLFSVFGLAGIIRDGFAGRVPGAVVAALAAGQDRAGTQCNFDAAHPTPPNPVAGCLHVGASGRPLVVLLGDSHAMAISQEVTAQLLAAGFNVYAVSSSGCPPVPGLSISLKGDDGACPRFVAGVLDYAERAGAASLVLTARFPLYLSGRLFDNGEGGVEYGAPIVADVVGADVEGANLNGVAASGEADRRSRVLRRYEEGIMEMARRFHLVLVDPIPEAGWDVPNLVARRIMYGEGTAPLTTSLARYRERASDVLALFGRLASGSGRITVAPVYKALCDEGTGRCVDADGSGTYYFDDDHLSNAGARRIAPVIVEAVRRSLQALRRAPD</sequence>
<feature type="domain" description="SGNH" evidence="3">
    <location>
        <begin position="404"/>
        <end position="668"/>
    </location>
</feature>
<reference evidence="5" key="1">
    <citation type="submission" date="2017-09" db="EMBL/GenBank/DDBJ databases">
        <title>Genome sequence of Nannocystis excedens DSM 71.</title>
        <authorList>
            <person name="Blom J."/>
        </authorList>
    </citation>
    <scope>NUCLEOTIDE SEQUENCE [LARGE SCALE GENOMIC DNA]</scope>
    <source>
        <strain evidence="5">type strain: E19</strain>
    </source>
</reference>
<dbReference type="InterPro" id="IPR043968">
    <property type="entry name" value="SGNH"/>
</dbReference>
<keyword evidence="1" id="KW-1133">Transmembrane helix</keyword>
<keyword evidence="1" id="KW-0812">Transmembrane</keyword>
<dbReference type="OrthoDB" id="9796461at2"/>
<dbReference type="AlphaFoldDB" id="A0A2C9D9R5"/>
<dbReference type="KEGG" id="hdi:HDIA_3475"/>
<dbReference type="PANTHER" id="PTHR23028">
    <property type="entry name" value="ACETYLTRANSFERASE"/>
    <property type="match status" value="1"/>
</dbReference>
<dbReference type="InterPro" id="IPR050879">
    <property type="entry name" value="Acyltransferase_3"/>
</dbReference>
<evidence type="ECO:0000313" key="5">
    <source>
        <dbReference type="Proteomes" id="UP000223606"/>
    </source>
</evidence>
<dbReference type="Proteomes" id="UP000223606">
    <property type="component" value="Chromosome 1"/>
</dbReference>
<name>A0A2C9D9R5_9HYPH</name>
<feature type="transmembrane region" description="Helical" evidence="1">
    <location>
        <begin position="187"/>
        <end position="208"/>
    </location>
</feature>
<dbReference type="PANTHER" id="PTHR23028:SF53">
    <property type="entry name" value="ACYL_TRANSF_3 DOMAIN-CONTAINING PROTEIN"/>
    <property type="match status" value="1"/>
</dbReference>
<feature type="transmembrane region" description="Helical" evidence="1">
    <location>
        <begin position="72"/>
        <end position="93"/>
    </location>
</feature>
<evidence type="ECO:0000259" key="3">
    <source>
        <dbReference type="Pfam" id="PF19040"/>
    </source>
</evidence>
<dbReference type="Pfam" id="PF19040">
    <property type="entry name" value="SGNH"/>
    <property type="match status" value="1"/>
</dbReference>
<feature type="transmembrane region" description="Helical" evidence="1">
    <location>
        <begin position="220"/>
        <end position="236"/>
    </location>
</feature>
<dbReference type="EC" id="2.3.1.-" evidence="4"/>
<feature type="transmembrane region" description="Helical" evidence="1">
    <location>
        <begin position="162"/>
        <end position="181"/>
    </location>
</feature>
<organism evidence="4 5">
    <name type="scientific">Hartmannibacter diazotrophicus</name>
    <dbReference type="NCBI Taxonomy" id="1482074"/>
    <lineage>
        <taxon>Bacteria</taxon>
        <taxon>Pseudomonadati</taxon>
        <taxon>Pseudomonadota</taxon>
        <taxon>Alphaproteobacteria</taxon>
        <taxon>Hyphomicrobiales</taxon>
        <taxon>Pleomorphomonadaceae</taxon>
        <taxon>Hartmannibacter</taxon>
    </lineage>
</organism>
<keyword evidence="5" id="KW-1185">Reference proteome</keyword>
<dbReference type="Pfam" id="PF01757">
    <property type="entry name" value="Acyl_transf_3"/>
    <property type="match status" value="1"/>
</dbReference>
<dbReference type="GO" id="GO:0016020">
    <property type="term" value="C:membrane"/>
    <property type="evidence" value="ECO:0007669"/>
    <property type="project" value="TreeGrafter"/>
</dbReference>
<dbReference type="EMBL" id="LT960614">
    <property type="protein sequence ID" value="SON57016.1"/>
    <property type="molecule type" value="Genomic_DNA"/>
</dbReference>